<dbReference type="RefSeq" id="WP_219318439.1">
    <property type="nucleotide sequence ID" value="NZ_JAHWYN010000016.1"/>
</dbReference>
<evidence type="ECO:0000313" key="2">
    <source>
        <dbReference type="Proteomes" id="UP000812031"/>
    </source>
</evidence>
<comment type="caution">
    <text evidence="1">The sequence shown here is derived from an EMBL/GenBank/DDBJ whole genome shotgun (WGS) entry which is preliminary data.</text>
</comment>
<organism evidence="1 2">
    <name type="scientific">Flavobacterium taihuense</name>
    <dbReference type="NCBI Taxonomy" id="2857508"/>
    <lineage>
        <taxon>Bacteria</taxon>
        <taxon>Pseudomonadati</taxon>
        <taxon>Bacteroidota</taxon>
        <taxon>Flavobacteriia</taxon>
        <taxon>Flavobacteriales</taxon>
        <taxon>Flavobacteriaceae</taxon>
        <taxon>Flavobacterium</taxon>
    </lineage>
</organism>
<proteinExistence type="predicted"/>
<sequence>MKKLVITLDQTISGNGSYGCSFLKDYKASVNLGLNWAKYNNIQNRVLASSESFTQSYILKVATNYKDLPNLEVGYNGEYKVSGTNILNTTSLNDDSFSQFLTKVSRYTVQPRYIVFWLKYDKETEVCAAF</sequence>
<dbReference type="EMBL" id="JAHWYN010000016">
    <property type="protein sequence ID" value="MBW4361947.1"/>
    <property type="molecule type" value="Genomic_DNA"/>
</dbReference>
<name>A0ABS6XZ51_9FLAO</name>
<keyword evidence="2" id="KW-1185">Reference proteome</keyword>
<gene>
    <name evidence="1" type="ORF">KZH69_15770</name>
</gene>
<protein>
    <submittedName>
        <fullName evidence="1">Uncharacterized protein</fullName>
    </submittedName>
</protein>
<accession>A0ABS6XZ51</accession>
<evidence type="ECO:0000313" key="1">
    <source>
        <dbReference type="EMBL" id="MBW4361947.1"/>
    </source>
</evidence>
<dbReference type="Proteomes" id="UP000812031">
    <property type="component" value="Unassembled WGS sequence"/>
</dbReference>
<dbReference type="PROSITE" id="PS51257">
    <property type="entry name" value="PROKAR_LIPOPROTEIN"/>
    <property type="match status" value="1"/>
</dbReference>
<reference evidence="1 2" key="1">
    <citation type="submission" date="2021-07" db="EMBL/GenBank/DDBJ databases">
        <title>Flavobacterium sp. nov. isolated from sediment on the Taihu Lake.</title>
        <authorList>
            <person name="Qu J.-H."/>
        </authorList>
    </citation>
    <scope>NUCLEOTIDE SEQUENCE [LARGE SCALE GENOMIC DNA]</scope>
    <source>
        <strain evidence="1 2">NAS39</strain>
    </source>
</reference>